<dbReference type="InterPro" id="IPR043144">
    <property type="entry name" value="Mal/L-sulf/L-lact_DH-like_ah"/>
</dbReference>
<gene>
    <name evidence="3" type="ORF">SAMN05216576_101434</name>
</gene>
<dbReference type="EMBL" id="FMZQ01000001">
    <property type="protein sequence ID" value="SDC10543.1"/>
    <property type="molecule type" value="Genomic_DNA"/>
</dbReference>
<evidence type="ECO:0000256" key="2">
    <source>
        <dbReference type="ARBA" id="ARBA00023002"/>
    </source>
</evidence>
<protein>
    <submittedName>
        <fullName evidence="3">Malate/lactate/ureidoglycolate dehydrogenase, LDH2 family</fullName>
    </submittedName>
</protein>
<dbReference type="Proteomes" id="UP000199467">
    <property type="component" value="Unassembled WGS sequence"/>
</dbReference>
<dbReference type="InterPro" id="IPR043143">
    <property type="entry name" value="Mal/L-sulf/L-lact_DH-like_NADP"/>
</dbReference>
<evidence type="ECO:0000256" key="1">
    <source>
        <dbReference type="ARBA" id="ARBA00006056"/>
    </source>
</evidence>
<sequence length="348" mass="36877">MSRIAPEQLEHFIQQLFLGADVSPEVASVVSRVLVEGDLLGHHTHGVKLAQGYLRDLRSGHAKGQAASLQVVRQSPAAVLYDADYLLGPYCVEQALDFTAQAARTFGIGVATIRRSHHIACLAAYLQRYTEQDLIPLVLTSDPAVASVAPHGGLDPVYTPNPLGIGIPTGEKPILIDVSMSTITNGLVNKTHQAGGQLEHAALIDQDGQPTRDTTTFFATPPGAILPLGSLEFGHKGFALGTLVEALTAGLGGFGRKDGVKQWGAAVTVLTFDPAFFGGVEELKAEMDHFVAACLESRPRVAQSPVRMPGHAGIARRAKAFEQGLELPEDVLAALRTAASEAGSDWPF</sequence>
<keyword evidence="4" id="KW-1185">Reference proteome</keyword>
<dbReference type="AlphaFoldDB" id="A0A1G6IVU8"/>
<reference evidence="4" key="1">
    <citation type="submission" date="2016-10" db="EMBL/GenBank/DDBJ databases">
        <authorList>
            <person name="Varghese N."/>
            <person name="Submissions S."/>
        </authorList>
    </citation>
    <scope>NUCLEOTIDE SEQUENCE [LARGE SCALE GENOMIC DNA]</scope>
    <source>
        <strain evidence="4">DSM 26382</strain>
    </source>
</reference>
<comment type="similarity">
    <text evidence="1">Belongs to the LDH2/MDH2 oxidoreductase family.</text>
</comment>
<name>A0A1G6IVU8_9GAMM</name>
<dbReference type="SUPFAM" id="SSF89733">
    <property type="entry name" value="L-sulfolactate dehydrogenase-like"/>
    <property type="match status" value="1"/>
</dbReference>
<keyword evidence="2" id="KW-0560">Oxidoreductase</keyword>
<dbReference type="InterPro" id="IPR003767">
    <property type="entry name" value="Malate/L-lactate_DH-like"/>
</dbReference>
<dbReference type="Gene3D" id="3.30.1370.60">
    <property type="entry name" value="Hypothetical oxidoreductase yiak, domain 2"/>
    <property type="match status" value="1"/>
</dbReference>
<accession>A0A1G6IVU8</accession>
<organism evidence="3 4">
    <name type="scientific">Ectopseudomonas chengduensis</name>
    <dbReference type="NCBI Taxonomy" id="489632"/>
    <lineage>
        <taxon>Bacteria</taxon>
        <taxon>Pseudomonadati</taxon>
        <taxon>Pseudomonadota</taxon>
        <taxon>Gammaproteobacteria</taxon>
        <taxon>Pseudomonadales</taxon>
        <taxon>Pseudomonadaceae</taxon>
        <taxon>Ectopseudomonas</taxon>
    </lineage>
</organism>
<dbReference type="Gene3D" id="1.10.1530.10">
    <property type="match status" value="1"/>
</dbReference>
<dbReference type="RefSeq" id="WP_090335937.1">
    <property type="nucleotide sequence ID" value="NZ_FMZQ01000001.1"/>
</dbReference>
<dbReference type="Pfam" id="PF02615">
    <property type="entry name" value="Ldh_2"/>
    <property type="match status" value="1"/>
</dbReference>
<evidence type="ECO:0000313" key="3">
    <source>
        <dbReference type="EMBL" id="SDC10543.1"/>
    </source>
</evidence>
<proteinExistence type="inferred from homology"/>
<dbReference type="InterPro" id="IPR036111">
    <property type="entry name" value="Mal/L-sulfo/L-lacto_DH-like_sf"/>
</dbReference>
<dbReference type="PANTHER" id="PTHR11091">
    <property type="entry name" value="OXIDOREDUCTASE-RELATED"/>
    <property type="match status" value="1"/>
</dbReference>
<evidence type="ECO:0000313" key="4">
    <source>
        <dbReference type="Proteomes" id="UP000199467"/>
    </source>
</evidence>
<dbReference type="GO" id="GO:0016491">
    <property type="term" value="F:oxidoreductase activity"/>
    <property type="evidence" value="ECO:0007669"/>
    <property type="project" value="UniProtKB-KW"/>
</dbReference>
<dbReference type="PANTHER" id="PTHR11091:SF0">
    <property type="entry name" value="MALATE DEHYDROGENASE"/>
    <property type="match status" value="1"/>
</dbReference>